<evidence type="ECO:0000256" key="6">
    <source>
        <dbReference type="ARBA" id="ARBA00023136"/>
    </source>
</evidence>
<dbReference type="GO" id="GO:0038023">
    <property type="term" value="F:signaling receptor activity"/>
    <property type="evidence" value="ECO:0007669"/>
    <property type="project" value="InterPro"/>
</dbReference>
<proteinExistence type="predicted"/>
<dbReference type="InterPro" id="IPR000479">
    <property type="entry name" value="CIMR_rpt"/>
</dbReference>
<evidence type="ECO:0000313" key="10">
    <source>
        <dbReference type="Proteomes" id="UP000007799"/>
    </source>
</evidence>
<keyword evidence="4" id="KW-0732">Signal</keyword>
<evidence type="ECO:0000256" key="2">
    <source>
        <dbReference type="ARBA" id="ARBA00022448"/>
    </source>
</evidence>
<evidence type="ECO:0000256" key="1">
    <source>
        <dbReference type="ARBA" id="ARBA00004308"/>
    </source>
</evidence>
<dbReference type="InParanoid" id="F2UTQ1"/>
<keyword evidence="7" id="KW-1015">Disulfide bond</keyword>
<comment type="subcellular location">
    <subcellularLocation>
        <location evidence="1">Endomembrane system</location>
    </subcellularLocation>
</comment>
<dbReference type="SUPFAM" id="SSF50911">
    <property type="entry name" value="Mannose 6-phosphate receptor domain"/>
    <property type="match status" value="4"/>
</dbReference>
<evidence type="ECO:0000256" key="3">
    <source>
        <dbReference type="ARBA" id="ARBA00022692"/>
    </source>
</evidence>
<keyword evidence="6" id="KW-0472">Membrane</keyword>
<dbReference type="PANTHER" id="PTHR15071:SF0">
    <property type="entry name" value="MANNOSE 6-PHOSPHATE RECEPTOR-LIKE PROTEIN 1"/>
    <property type="match status" value="1"/>
</dbReference>
<dbReference type="Gene3D" id="2.70.130.10">
    <property type="entry name" value="Mannose-6-phosphate receptor binding domain"/>
    <property type="match status" value="4"/>
</dbReference>
<dbReference type="GO" id="GO:0005802">
    <property type="term" value="C:trans-Golgi network"/>
    <property type="evidence" value="ECO:0007669"/>
    <property type="project" value="TreeGrafter"/>
</dbReference>
<dbReference type="EMBL" id="GL833091">
    <property type="protein sequence ID" value="EGD74106.1"/>
    <property type="molecule type" value="Genomic_DNA"/>
</dbReference>
<keyword evidence="10" id="KW-1185">Reference proteome</keyword>
<dbReference type="OMA" id="LTCAHGS"/>
<organism evidence="10">
    <name type="scientific">Salpingoeca rosetta (strain ATCC 50818 / BSB-021)</name>
    <dbReference type="NCBI Taxonomy" id="946362"/>
    <lineage>
        <taxon>Eukaryota</taxon>
        <taxon>Choanoflagellata</taxon>
        <taxon>Craspedida</taxon>
        <taxon>Salpingoecidae</taxon>
        <taxon>Salpingoeca</taxon>
    </lineage>
</organism>
<gene>
    <name evidence="9" type="ORF">PTSG_11512</name>
</gene>
<keyword evidence="2" id="KW-0813">Transport</keyword>
<dbReference type="GO" id="GO:0010008">
    <property type="term" value="C:endosome membrane"/>
    <property type="evidence" value="ECO:0007669"/>
    <property type="project" value="UniProtKB-SubCell"/>
</dbReference>
<dbReference type="KEGG" id="sre:PTSG_11512"/>
<dbReference type="PANTHER" id="PTHR15071">
    <property type="entry name" value="MANNOSE-6-PHOSPHATE RECEPTOR FAMILY MEMBER"/>
    <property type="match status" value="1"/>
</dbReference>
<dbReference type="PROSITE" id="PS51914">
    <property type="entry name" value="MRH"/>
    <property type="match status" value="4"/>
</dbReference>
<dbReference type="RefSeq" id="XP_004987453.1">
    <property type="nucleotide sequence ID" value="XM_004987396.1"/>
</dbReference>
<keyword evidence="3" id="KW-0812">Transmembrane</keyword>
<accession>F2UTQ1</accession>
<dbReference type="AlphaFoldDB" id="F2UTQ1"/>
<dbReference type="OrthoDB" id="4504960at2759"/>
<sequence length="594" mass="65587">NGKVVKYDLAPLIHNKRNWLVDTTDEDLLDSFEINVCRPLVPDGHSCSPNMGACRLTYGYFTPDVNYGHPGLPEEDADGHLTLSYRDGASCGNTTDLSHSVVVEMVCPRREDDGTPIAGVVDAPLYVDTSDACVTHLEWRTSYACPLSTFKGVDCHLTDILTGQYYDLSPLKSASGYSVRRPDGKIIDFNICQPATRCSSGVGACVGANSYGDVNQALSFDEGSLSLTYTNGEKCTSENGDGKRHTRLEMQCDPTRTSTPRVELGDAGDDSCTTVIYVYTSLACHKGQEVECLARDPDSGVEYDLSPLRNSVDNYYAEDPREDHKYTYAINVCRNLVPLRDYPDCKDTSSACQISRTNGKFLERNMGNVAGPQVENGELFIEYDNGDMCYYAPRRTRIYFTCGDTLGEPVFVQERGCYYIFHWRTSAACGGQQKQEDASNCQVTNDITSTYFDLRPLKGSPVTAVNKLGTEALQVSVCADMRCGSGTAGVCKGGSVNLGRATDMPTVEGETVHLIYTDGDSCGVGNQKYSSEIIFVCDYFADPSESQLYFQDKTSDCHYVFKWYSRDACQQSNTMSCYVFDFYTFESYDLSPLT</sequence>
<feature type="non-terminal residue" evidence="9">
    <location>
        <position position="594"/>
    </location>
</feature>
<dbReference type="GO" id="GO:0005537">
    <property type="term" value="F:D-mannose binding"/>
    <property type="evidence" value="ECO:0007669"/>
    <property type="project" value="InterPro"/>
</dbReference>
<evidence type="ECO:0000256" key="7">
    <source>
        <dbReference type="ARBA" id="ARBA00023157"/>
    </source>
</evidence>
<feature type="domain" description="MRH" evidence="8">
    <location>
        <begin position="153"/>
        <end position="286"/>
    </location>
</feature>
<evidence type="ECO:0000313" key="9">
    <source>
        <dbReference type="EMBL" id="EGD74106.1"/>
    </source>
</evidence>
<dbReference type="Proteomes" id="UP000007799">
    <property type="component" value="Unassembled WGS sequence"/>
</dbReference>
<protein>
    <recommendedName>
        <fullName evidence="8">MRH domain-containing protein</fullName>
    </recommendedName>
</protein>
<feature type="domain" description="MRH" evidence="8">
    <location>
        <begin position="439"/>
        <end position="571"/>
    </location>
</feature>
<dbReference type="GO" id="GO:0007041">
    <property type="term" value="P:lysosomal transport"/>
    <property type="evidence" value="ECO:0007669"/>
    <property type="project" value="InterPro"/>
</dbReference>
<dbReference type="SMART" id="SM01404">
    <property type="entry name" value="CIMR"/>
    <property type="match status" value="3"/>
</dbReference>
<feature type="domain" description="MRH" evidence="8">
    <location>
        <begin position="1"/>
        <end position="147"/>
    </location>
</feature>
<dbReference type="Pfam" id="PF00878">
    <property type="entry name" value="CIMR"/>
    <property type="match status" value="5"/>
</dbReference>
<reference evidence="9" key="1">
    <citation type="submission" date="2009-08" db="EMBL/GenBank/DDBJ databases">
        <title>Annotation of Salpingoeca rosetta.</title>
        <authorList>
            <consortium name="The Broad Institute Genome Sequencing Platform"/>
            <person name="Russ C."/>
            <person name="Cuomo C."/>
            <person name="Burger G."/>
            <person name="Gray M.W."/>
            <person name="Holland P.W.H."/>
            <person name="King N."/>
            <person name="Lang F.B.F."/>
            <person name="Roger A.J."/>
            <person name="Ruiz-Trillo I."/>
            <person name="Young S.K."/>
            <person name="Zeng Q."/>
            <person name="Gargeya S."/>
            <person name="Alvarado L."/>
            <person name="Berlin A."/>
            <person name="Chapman S.B."/>
            <person name="Chen Z."/>
            <person name="Freedman E."/>
            <person name="Gellesch M."/>
            <person name="Goldberg J."/>
            <person name="Griggs A."/>
            <person name="Gujja S."/>
            <person name="Heilman E."/>
            <person name="Heiman D."/>
            <person name="Howarth C."/>
            <person name="Mehta T."/>
            <person name="Neiman D."/>
            <person name="Pearson M."/>
            <person name="Roberts A."/>
            <person name="Saif S."/>
            <person name="Shea T."/>
            <person name="Shenoy N."/>
            <person name="Sisk P."/>
            <person name="Stolte C."/>
            <person name="Sykes S."/>
            <person name="White J."/>
            <person name="Yandava C."/>
            <person name="Haas B."/>
            <person name="Nusbaum C."/>
            <person name="Birren B."/>
        </authorList>
    </citation>
    <scope>NUCLEOTIDE SEQUENCE [LARGE SCALE GENOMIC DNA]</scope>
    <source>
        <strain evidence="9">ATCC 50818</strain>
    </source>
</reference>
<evidence type="ECO:0000256" key="5">
    <source>
        <dbReference type="ARBA" id="ARBA00022989"/>
    </source>
</evidence>
<feature type="domain" description="MRH" evidence="8">
    <location>
        <begin position="290"/>
        <end position="431"/>
    </location>
</feature>
<dbReference type="eggNOG" id="KOG4504">
    <property type="taxonomic scope" value="Eukaryota"/>
</dbReference>
<dbReference type="InterPro" id="IPR044865">
    <property type="entry name" value="MRH_dom"/>
</dbReference>
<dbReference type="STRING" id="946362.F2UTQ1"/>
<dbReference type="GO" id="GO:0000139">
    <property type="term" value="C:Golgi membrane"/>
    <property type="evidence" value="ECO:0007669"/>
    <property type="project" value="UniProtKB-SubCell"/>
</dbReference>
<dbReference type="GeneID" id="16067972"/>
<name>F2UTQ1_SALR5</name>
<evidence type="ECO:0000259" key="8">
    <source>
        <dbReference type="PROSITE" id="PS51914"/>
    </source>
</evidence>
<evidence type="ECO:0000256" key="4">
    <source>
        <dbReference type="ARBA" id="ARBA00022729"/>
    </source>
</evidence>
<feature type="non-terminal residue" evidence="9">
    <location>
        <position position="1"/>
    </location>
</feature>
<keyword evidence="5" id="KW-1133">Transmembrane helix</keyword>
<dbReference type="InterPro" id="IPR009011">
    <property type="entry name" value="Man6P_isomerase_rcpt-bd_dom_sf"/>
</dbReference>